<dbReference type="OrthoDB" id="8478320at2"/>
<evidence type="ECO:0000256" key="2">
    <source>
        <dbReference type="SAM" id="SignalP"/>
    </source>
</evidence>
<evidence type="ECO:0000313" key="5">
    <source>
        <dbReference type="Proteomes" id="UP000247763"/>
    </source>
</evidence>
<gene>
    <name evidence="4" type="ORF">HYN04_03755</name>
</gene>
<dbReference type="KEGG" id="phb:HYN04_03755"/>
<dbReference type="InterPro" id="IPR012336">
    <property type="entry name" value="Thioredoxin-like_fold"/>
</dbReference>
<keyword evidence="2" id="KW-0732">Signal</keyword>
<name>A0A2Z3HRZ7_9CAUL</name>
<dbReference type="Proteomes" id="UP000247763">
    <property type="component" value="Chromosome"/>
</dbReference>
<dbReference type="Gene3D" id="3.40.30.10">
    <property type="entry name" value="Glutaredoxin"/>
    <property type="match status" value="1"/>
</dbReference>
<accession>A0A2Z3HRZ7</accession>
<keyword evidence="5" id="KW-1185">Reference proteome</keyword>
<dbReference type="PANTHER" id="PTHR13887">
    <property type="entry name" value="GLUTATHIONE S-TRANSFERASE KAPPA"/>
    <property type="match status" value="1"/>
</dbReference>
<dbReference type="PANTHER" id="PTHR13887:SF56">
    <property type="entry name" value="THIOREDOXIN-LIKE REDUCTASE RV2466C"/>
    <property type="match status" value="1"/>
</dbReference>
<dbReference type="InterPro" id="IPR036249">
    <property type="entry name" value="Thioredoxin-like_sf"/>
</dbReference>
<evidence type="ECO:0000256" key="1">
    <source>
        <dbReference type="ARBA" id="ARBA00005791"/>
    </source>
</evidence>
<dbReference type="Pfam" id="PF13462">
    <property type="entry name" value="Thioredoxin_4"/>
    <property type="match status" value="1"/>
</dbReference>
<dbReference type="AlphaFoldDB" id="A0A2Z3HRZ7"/>
<comment type="similarity">
    <text evidence="1">Belongs to the thioredoxin family. DsbA subfamily.</text>
</comment>
<reference evidence="5" key="1">
    <citation type="submission" date="2018-05" db="EMBL/GenBank/DDBJ databases">
        <title>Genome sequencing of Phenylobacterium sp. HYN0004.</title>
        <authorList>
            <person name="Yi H."/>
            <person name="Baek C."/>
        </authorList>
    </citation>
    <scope>NUCLEOTIDE SEQUENCE [LARGE SCALE GENOMIC DNA]</scope>
    <source>
        <strain evidence="5">HYN0004</strain>
    </source>
</reference>
<evidence type="ECO:0000259" key="3">
    <source>
        <dbReference type="Pfam" id="PF13462"/>
    </source>
</evidence>
<feature type="domain" description="Thioredoxin-like fold" evidence="3">
    <location>
        <begin position="29"/>
        <end position="192"/>
    </location>
</feature>
<dbReference type="EMBL" id="CP029479">
    <property type="protein sequence ID" value="AWM76946.1"/>
    <property type="molecule type" value="Genomic_DNA"/>
</dbReference>
<dbReference type="RefSeq" id="WP_110449515.1">
    <property type="nucleotide sequence ID" value="NZ_CP029479.1"/>
</dbReference>
<organism evidence="4 5">
    <name type="scientific">Phenylobacterium parvum</name>
    <dbReference type="NCBI Taxonomy" id="2201350"/>
    <lineage>
        <taxon>Bacteria</taxon>
        <taxon>Pseudomonadati</taxon>
        <taxon>Pseudomonadota</taxon>
        <taxon>Alphaproteobacteria</taxon>
        <taxon>Caulobacterales</taxon>
        <taxon>Caulobacteraceae</taxon>
        <taxon>Phenylobacterium</taxon>
    </lineage>
</organism>
<proteinExistence type="inferred from homology"/>
<sequence>MRPFIALLAATLIGLAGRPALAAEAPVGPDRIMGRPDAPVLVEEFASLTCSHCGRFANEVFPAFKARFIDTGKVRYVLRPLLTPPQNVAAAGFLLARCAGPARYYSVIEGIFRRQEEMFRTGDARSTLIAAAAEGGVSGPAFNACLSDPAGQAALDRELEAATGRGVESTPTFFFNGVKVKAGEMTLEEIDAAYAAALKARRKP</sequence>
<feature type="chain" id="PRO_5016435771" evidence="2">
    <location>
        <begin position="23"/>
        <end position="204"/>
    </location>
</feature>
<evidence type="ECO:0000313" key="4">
    <source>
        <dbReference type="EMBL" id="AWM76946.1"/>
    </source>
</evidence>
<feature type="signal peptide" evidence="2">
    <location>
        <begin position="1"/>
        <end position="22"/>
    </location>
</feature>
<dbReference type="SUPFAM" id="SSF52833">
    <property type="entry name" value="Thioredoxin-like"/>
    <property type="match status" value="1"/>
</dbReference>
<protein>
    <submittedName>
        <fullName evidence="4">Disulfide bond formation protein DsbA</fullName>
    </submittedName>
</protein>